<proteinExistence type="predicted"/>
<keyword evidence="1" id="KW-0812">Transmembrane</keyword>
<comment type="caution">
    <text evidence="2">The sequence shown here is derived from an EMBL/GenBank/DDBJ whole genome shotgun (WGS) entry which is preliminary data.</text>
</comment>
<feature type="transmembrane region" description="Helical" evidence="1">
    <location>
        <begin position="48"/>
        <end position="69"/>
    </location>
</feature>
<sequence>MSDIETVRSFADGTGAILGISAVALLGYLALGDWMLKTGMIGADGHFAGVVIAFIGALLLTVATAMIFIERLEACSTDADAERGDSA</sequence>
<organism evidence="2 3">
    <name type="scientific">Halarchaeum salinum</name>
    <dbReference type="NCBI Taxonomy" id="489912"/>
    <lineage>
        <taxon>Archaea</taxon>
        <taxon>Methanobacteriati</taxon>
        <taxon>Methanobacteriota</taxon>
        <taxon>Stenosarchaea group</taxon>
        <taxon>Halobacteria</taxon>
        <taxon>Halobacteriales</taxon>
        <taxon>Halobacteriaceae</taxon>
    </lineage>
</organism>
<dbReference type="EMBL" id="BAAABL010000058">
    <property type="protein sequence ID" value="GAA0305671.1"/>
    <property type="molecule type" value="Genomic_DNA"/>
</dbReference>
<dbReference type="AlphaFoldDB" id="A0AAV3S7R3"/>
<keyword evidence="3" id="KW-1185">Reference proteome</keyword>
<evidence type="ECO:0000256" key="1">
    <source>
        <dbReference type="SAM" id="Phobius"/>
    </source>
</evidence>
<reference evidence="2 3" key="1">
    <citation type="journal article" date="2019" name="Int. J. Syst. Evol. Microbiol.">
        <title>The Global Catalogue of Microorganisms (GCM) 10K type strain sequencing project: providing services to taxonomists for standard genome sequencing and annotation.</title>
        <authorList>
            <consortium name="The Broad Institute Genomics Platform"/>
            <consortium name="The Broad Institute Genome Sequencing Center for Infectious Disease"/>
            <person name="Wu L."/>
            <person name="Ma J."/>
        </authorList>
    </citation>
    <scope>NUCLEOTIDE SEQUENCE [LARGE SCALE GENOMIC DNA]</scope>
    <source>
        <strain evidence="2 3">JCM 16330</strain>
    </source>
</reference>
<feature type="transmembrane region" description="Helical" evidence="1">
    <location>
        <begin position="16"/>
        <end position="36"/>
    </location>
</feature>
<protein>
    <submittedName>
        <fullName evidence="2">Uncharacterized protein</fullName>
    </submittedName>
</protein>
<accession>A0AAV3S7R3</accession>
<evidence type="ECO:0000313" key="2">
    <source>
        <dbReference type="EMBL" id="GAA0305671.1"/>
    </source>
</evidence>
<keyword evidence="1" id="KW-1133">Transmembrane helix</keyword>
<name>A0AAV3S7R3_9EURY</name>
<dbReference type="Proteomes" id="UP001500837">
    <property type="component" value="Unassembled WGS sequence"/>
</dbReference>
<gene>
    <name evidence="2" type="ORF">GCM10009066_19430</name>
</gene>
<keyword evidence="1" id="KW-0472">Membrane</keyword>
<evidence type="ECO:0000313" key="3">
    <source>
        <dbReference type="Proteomes" id="UP001500837"/>
    </source>
</evidence>
<dbReference type="RefSeq" id="WP_211313554.1">
    <property type="nucleotide sequence ID" value="NZ_BAAABL010000058.1"/>
</dbReference>